<gene>
    <name evidence="2" type="ORF">ACFS7Y_17930</name>
</gene>
<dbReference type="RefSeq" id="WP_320186492.1">
    <property type="nucleotide sequence ID" value="NZ_CP138332.1"/>
</dbReference>
<dbReference type="Proteomes" id="UP001597525">
    <property type="component" value="Unassembled WGS sequence"/>
</dbReference>
<sequence>MYKAFDLMDKFACIPDELAYRSANMALLHAKSSSPLHTSSLKSDGVSEPSVDVSD</sequence>
<dbReference type="EMBL" id="JBHUPB010000012">
    <property type="protein sequence ID" value="MFD2969279.1"/>
    <property type="molecule type" value="Genomic_DNA"/>
</dbReference>
<evidence type="ECO:0000313" key="3">
    <source>
        <dbReference type="Proteomes" id="UP001597525"/>
    </source>
</evidence>
<comment type="caution">
    <text evidence="2">The sequence shown here is derived from an EMBL/GenBank/DDBJ whole genome shotgun (WGS) entry which is preliminary data.</text>
</comment>
<proteinExistence type="predicted"/>
<organism evidence="2 3">
    <name type="scientific">Sphingobacterium bambusae</name>
    <dbReference type="NCBI Taxonomy" id="662858"/>
    <lineage>
        <taxon>Bacteria</taxon>
        <taxon>Pseudomonadati</taxon>
        <taxon>Bacteroidota</taxon>
        <taxon>Sphingobacteriia</taxon>
        <taxon>Sphingobacteriales</taxon>
        <taxon>Sphingobacteriaceae</taxon>
        <taxon>Sphingobacterium</taxon>
    </lineage>
</organism>
<keyword evidence="3" id="KW-1185">Reference proteome</keyword>
<accession>A0ABW6BL23</accession>
<evidence type="ECO:0000313" key="2">
    <source>
        <dbReference type="EMBL" id="MFD2969279.1"/>
    </source>
</evidence>
<protein>
    <submittedName>
        <fullName evidence="2">Uncharacterized protein</fullName>
    </submittedName>
</protein>
<reference evidence="3" key="1">
    <citation type="journal article" date="2019" name="Int. J. Syst. Evol. Microbiol.">
        <title>The Global Catalogue of Microorganisms (GCM) 10K type strain sequencing project: providing services to taxonomists for standard genome sequencing and annotation.</title>
        <authorList>
            <consortium name="The Broad Institute Genomics Platform"/>
            <consortium name="The Broad Institute Genome Sequencing Center for Infectious Disease"/>
            <person name="Wu L."/>
            <person name="Ma J."/>
        </authorList>
    </citation>
    <scope>NUCLEOTIDE SEQUENCE [LARGE SCALE GENOMIC DNA]</scope>
    <source>
        <strain evidence="3">KCTC 22814</strain>
    </source>
</reference>
<feature type="compositionally biased region" description="Low complexity" evidence="1">
    <location>
        <begin position="33"/>
        <end position="43"/>
    </location>
</feature>
<evidence type="ECO:0000256" key="1">
    <source>
        <dbReference type="SAM" id="MobiDB-lite"/>
    </source>
</evidence>
<name>A0ABW6BL23_9SPHI</name>
<feature type="region of interest" description="Disordered" evidence="1">
    <location>
        <begin position="33"/>
        <end position="55"/>
    </location>
</feature>